<reference evidence="2" key="1">
    <citation type="submission" date="2019-12" db="EMBL/GenBank/DDBJ databases">
        <title>An insight into the sialome of adult female Ixodes ricinus ticks feeding for 6 days.</title>
        <authorList>
            <person name="Perner J."/>
            <person name="Ribeiro J.M.C."/>
        </authorList>
    </citation>
    <scope>NUCLEOTIDE SEQUENCE</scope>
    <source>
        <strain evidence="2">Semi-engorged</strain>
        <tissue evidence="2">Salivary glands</tissue>
    </source>
</reference>
<name>A0A6B0U7U6_IXORI</name>
<proteinExistence type="predicted"/>
<feature type="chain" id="PRO_5025501656" evidence="1">
    <location>
        <begin position="18"/>
        <end position="103"/>
    </location>
</feature>
<organism evidence="2">
    <name type="scientific">Ixodes ricinus</name>
    <name type="common">Common tick</name>
    <name type="synonym">Acarus ricinus</name>
    <dbReference type="NCBI Taxonomy" id="34613"/>
    <lineage>
        <taxon>Eukaryota</taxon>
        <taxon>Metazoa</taxon>
        <taxon>Ecdysozoa</taxon>
        <taxon>Arthropoda</taxon>
        <taxon>Chelicerata</taxon>
        <taxon>Arachnida</taxon>
        <taxon>Acari</taxon>
        <taxon>Parasitiformes</taxon>
        <taxon>Ixodida</taxon>
        <taxon>Ixodoidea</taxon>
        <taxon>Ixodidae</taxon>
        <taxon>Ixodinae</taxon>
        <taxon>Ixodes</taxon>
    </lineage>
</organism>
<dbReference type="AlphaFoldDB" id="A0A6B0U7U6"/>
<keyword evidence="1" id="KW-0732">Signal</keyword>
<sequence length="103" mass="11900">MHLRCCAILCVLFLSFSLERPDGFRDKASDNTRRSQWEFRLWVLFFCCRGLQTTLSSLHGAVNAFALLSGRNSGRCSVHIGYYLSQNKDFRRCPNSSVKTFWP</sequence>
<evidence type="ECO:0000313" key="2">
    <source>
        <dbReference type="EMBL" id="MXU88662.1"/>
    </source>
</evidence>
<protein>
    <submittedName>
        <fullName evidence="2">Putative secreted protein</fullName>
    </submittedName>
</protein>
<evidence type="ECO:0000256" key="1">
    <source>
        <dbReference type="SAM" id="SignalP"/>
    </source>
</evidence>
<accession>A0A6B0U7U6</accession>
<dbReference type="EMBL" id="GIFC01006579">
    <property type="protein sequence ID" value="MXU88662.1"/>
    <property type="molecule type" value="Transcribed_RNA"/>
</dbReference>
<feature type="signal peptide" evidence="1">
    <location>
        <begin position="1"/>
        <end position="17"/>
    </location>
</feature>